<feature type="compositionally biased region" description="Basic residues" evidence="1">
    <location>
        <begin position="53"/>
        <end position="63"/>
    </location>
</feature>
<dbReference type="Proteomes" id="UP000246171">
    <property type="component" value="Unassembled WGS sequence"/>
</dbReference>
<dbReference type="EMBL" id="MSFU01000016">
    <property type="protein sequence ID" value="PWY70721.1"/>
    <property type="molecule type" value="Genomic_DNA"/>
</dbReference>
<evidence type="ECO:0000256" key="1">
    <source>
        <dbReference type="SAM" id="MobiDB-lite"/>
    </source>
</evidence>
<dbReference type="VEuPathDB" id="FungiDB:BO83DRAFT_59358"/>
<evidence type="ECO:0000313" key="3">
    <source>
        <dbReference type="Proteomes" id="UP000246171"/>
    </source>
</evidence>
<evidence type="ECO:0000313" key="2">
    <source>
        <dbReference type="EMBL" id="PWY70721.1"/>
    </source>
</evidence>
<dbReference type="GeneID" id="37059423"/>
<reference evidence="2" key="1">
    <citation type="submission" date="2016-12" db="EMBL/GenBank/DDBJ databases">
        <title>The genomes of Aspergillus section Nigri reveals drivers in fungal speciation.</title>
        <authorList>
            <consortium name="DOE Joint Genome Institute"/>
            <person name="Vesth T.C."/>
            <person name="Nybo J."/>
            <person name="Theobald S."/>
            <person name="Brandl J."/>
            <person name="Frisvad J.C."/>
            <person name="Nielsen K.F."/>
            <person name="Lyhne E.K."/>
            <person name="Kogle M.E."/>
            <person name="Kuo A."/>
            <person name="Riley R."/>
            <person name="Clum A."/>
            <person name="Nolan M."/>
            <person name="Lipzen A."/>
            <person name="Salamov A."/>
            <person name="Henrissat B."/>
            <person name="Wiebenga A."/>
            <person name="De vries R.P."/>
            <person name="Grigoriev I.V."/>
            <person name="Mortensen U.H."/>
            <person name="Andersen M.R."/>
            <person name="Baker S.E."/>
        </authorList>
    </citation>
    <scope>NUCLEOTIDE SEQUENCE</scope>
    <source>
        <strain evidence="2">CBS 122712</strain>
    </source>
</reference>
<gene>
    <name evidence="2" type="ORF">BO83DRAFT_59358</name>
</gene>
<sequence length="78" mass="8795">MPNLTWFCMQVCSLSCRSVPKSNPTMCQKIIPAICSRPQREQESLGSMTNKHITGKKIKKRNNRFQAKQHSSIDGTAS</sequence>
<comment type="caution">
    <text evidence="2">The sequence shown here is derived from an EMBL/GenBank/DDBJ whole genome shotgun (WGS) entry which is preliminary data.</text>
</comment>
<keyword evidence="3" id="KW-1185">Reference proteome</keyword>
<dbReference type="AlphaFoldDB" id="A0A317VBV6"/>
<dbReference type="RefSeq" id="XP_025387058.1">
    <property type="nucleotide sequence ID" value="XM_025537461.1"/>
</dbReference>
<organism evidence="2 3">
    <name type="scientific">Aspergillus eucalypticola (strain CBS 122712 / IBT 29274)</name>
    <dbReference type="NCBI Taxonomy" id="1448314"/>
    <lineage>
        <taxon>Eukaryota</taxon>
        <taxon>Fungi</taxon>
        <taxon>Dikarya</taxon>
        <taxon>Ascomycota</taxon>
        <taxon>Pezizomycotina</taxon>
        <taxon>Eurotiomycetes</taxon>
        <taxon>Eurotiomycetidae</taxon>
        <taxon>Eurotiales</taxon>
        <taxon>Aspergillaceae</taxon>
        <taxon>Aspergillus</taxon>
        <taxon>Aspergillus subgen. Circumdati</taxon>
    </lineage>
</organism>
<accession>A0A317VBV6</accession>
<feature type="region of interest" description="Disordered" evidence="1">
    <location>
        <begin position="41"/>
        <end position="78"/>
    </location>
</feature>
<feature type="compositionally biased region" description="Polar residues" evidence="1">
    <location>
        <begin position="64"/>
        <end position="78"/>
    </location>
</feature>
<protein>
    <submittedName>
        <fullName evidence="2">Uncharacterized protein</fullName>
    </submittedName>
</protein>
<name>A0A317VBV6_ASPEC</name>
<dbReference type="OrthoDB" id="10510013at2759"/>
<proteinExistence type="predicted"/>